<protein>
    <submittedName>
        <fullName evidence="1">Uncharacterized protein</fullName>
    </submittedName>
</protein>
<sequence length="46" mass="5253">MPPCPLPQLDMQAHTSHFQILQKKVLVFPLPPSSTKLNLKCKIKQK</sequence>
<accession>A0A0E9V1P7</accession>
<organism evidence="1">
    <name type="scientific">Anguilla anguilla</name>
    <name type="common">European freshwater eel</name>
    <name type="synonym">Muraena anguilla</name>
    <dbReference type="NCBI Taxonomy" id="7936"/>
    <lineage>
        <taxon>Eukaryota</taxon>
        <taxon>Metazoa</taxon>
        <taxon>Chordata</taxon>
        <taxon>Craniata</taxon>
        <taxon>Vertebrata</taxon>
        <taxon>Euteleostomi</taxon>
        <taxon>Actinopterygii</taxon>
        <taxon>Neopterygii</taxon>
        <taxon>Teleostei</taxon>
        <taxon>Anguilliformes</taxon>
        <taxon>Anguillidae</taxon>
        <taxon>Anguilla</taxon>
    </lineage>
</organism>
<reference evidence="1" key="2">
    <citation type="journal article" date="2015" name="Fish Shellfish Immunol.">
        <title>Early steps in the European eel (Anguilla anguilla)-Vibrio vulnificus interaction in the gills: Role of the RtxA13 toxin.</title>
        <authorList>
            <person name="Callol A."/>
            <person name="Pajuelo D."/>
            <person name="Ebbesson L."/>
            <person name="Teles M."/>
            <person name="MacKenzie S."/>
            <person name="Amaro C."/>
        </authorList>
    </citation>
    <scope>NUCLEOTIDE SEQUENCE</scope>
</reference>
<proteinExistence type="predicted"/>
<reference evidence="1" key="1">
    <citation type="submission" date="2014-11" db="EMBL/GenBank/DDBJ databases">
        <authorList>
            <person name="Amaro Gonzalez C."/>
        </authorList>
    </citation>
    <scope>NUCLEOTIDE SEQUENCE</scope>
</reference>
<dbReference type="AlphaFoldDB" id="A0A0E9V1P7"/>
<dbReference type="EMBL" id="GBXM01036518">
    <property type="protein sequence ID" value="JAH72059.1"/>
    <property type="molecule type" value="Transcribed_RNA"/>
</dbReference>
<name>A0A0E9V1P7_ANGAN</name>
<evidence type="ECO:0000313" key="1">
    <source>
        <dbReference type="EMBL" id="JAH72059.1"/>
    </source>
</evidence>